<feature type="transmembrane region" description="Helical" evidence="2">
    <location>
        <begin position="41"/>
        <end position="62"/>
    </location>
</feature>
<feature type="non-terminal residue" evidence="3">
    <location>
        <position position="1"/>
    </location>
</feature>
<gene>
    <name evidence="3" type="ORF">MNBD_CHLOROFLEXI01-1339</name>
</gene>
<evidence type="ECO:0000256" key="2">
    <source>
        <dbReference type="SAM" id="Phobius"/>
    </source>
</evidence>
<feature type="transmembrane region" description="Helical" evidence="2">
    <location>
        <begin position="287"/>
        <end position="307"/>
    </location>
</feature>
<feature type="transmembrane region" description="Helical" evidence="2">
    <location>
        <begin position="507"/>
        <end position="528"/>
    </location>
</feature>
<dbReference type="PANTHER" id="PTHR10790:SF51">
    <property type="entry name" value="TETRATRICOPEPTIDE REPEAT PROTEIN"/>
    <property type="match status" value="1"/>
</dbReference>
<dbReference type="PANTHER" id="PTHR10790">
    <property type="entry name" value="TPR-DOMAIN CONTAINING PROTEIN"/>
    <property type="match status" value="1"/>
</dbReference>
<sequence length="538" mass="59394">DVWDVIWGGEKPMDLTYFTAVLKSTTFPPYDPWFAGGYINYYYYGFVYTGVLTKLLSIIPTVAYNLNLSMLFSFTGLAVFSIAYDLVAANKKTTVGQGSKATPLHPSNRRLPTPSPLHQRPSVAVTLSPLQRISITAGLIAATLAILLGNLGEVGVVTDAWYKAGNPALEESVPLVGTAVRTLDGGFKILSGQPAPIYPGDWFFTASRALNWNDGEAAPITEFPFFTFLYGDLHAHMIALPLTMLALAWAVSLILKTKEKTASGEWRVASEDSTVNRQSKIENRKSSWWETALIWFVGALTIGVLQATNIWDLPTYAVIGVLAVIYAAYEQNGRSFSLQLLGQIGVQTALLIGLALLLFWPFSSNFGAGFTSIGVWDGSTSQLGNYLVIYGLFLFFVLTHLAREFRNWANGWTEENLRQWETAARPLLLALGLYVILLFVLFRMTYWVAPVVLTLTIVAGLLGLRPNLPAARRIVLILIASALAITLFVEFFVVENTVGRMNTVFKFYMQVWLILSVVGGVTAVWAWPSIKKKATTRK</sequence>
<keyword evidence="2" id="KW-0472">Membrane</keyword>
<dbReference type="InterPro" id="IPR018746">
    <property type="entry name" value="DUF2298"/>
</dbReference>
<proteinExistence type="predicted"/>
<evidence type="ECO:0000256" key="1">
    <source>
        <dbReference type="SAM" id="MobiDB-lite"/>
    </source>
</evidence>
<protein>
    <submittedName>
        <fullName evidence="3">Uncharacterized protein</fullName>
    </submittedName>
</protein>
<feature type="transmembrane region" description="Helical" evidence="2">
    <location>
        <begin position="68"/>
        <end position="87"/>
    </location>
</feature>
<feature type="transmembrane region" description="Helical" evidence="2">
    <location>
        <begin position="133"/>
        <end position="152"/>
    </location>
</feature>
<feature type="transmembrane region" description="Helical" evidence="2">
    <location>
        <begin position="341"/>
        <end position="363"/>
    </location>
</feature>
<keyword evidence="2" id="KW-1133">Transmembrane helix</keyword>
<feature type="transmembrane region" description="Helical" evidence="2">
    <location>
        <begin position="383"/>
        <end position="402"/>
    </location>
</feature>
<accession>A0A3B0W4J1</accession>
<feature type="transmembrane region" description="Helical" evidence="2">
    <location>
        <begin position="476"/>
        <end position="495"/>
    </location>
</feature>
<dbReference type="EMBL" id="UOEU01000749">
    <property type="protein sequence ID" value="VAW39536.1"/>
    <property type="molecule type" value="Genomic_DNA"/>
</dbReference>
<feature type="non-terminal residue" evidence="3">
    <location>
        <position position="538"/>
    </location>
</feature>
<feature type="transmembrane region" description="Helical" evidence="2">
    <location>
        <begin position="423"/>
        <end position="441"/>
    </location>
</feature>
<dbReference type="Pfam" id="PF10060">
    <property type="entry name" value="DUF2298"/>
    <property type="match status" value="1"/>
</dbReference>
<keyword evidence="2" id="KW-0812">Transmembrane</keyword>
<name>A0A3B0W4J1_9ZZZZ</name>
<feature type="region of interest" description="Disordered" evidence="1">
    <location>
        <begin position="96"/>
        <end position="120"/>
    </location>
</feature>
<feature type="transmembrane region" description="Helical" evidence="2">
    <location>
        <begin position="447"/>
        <end position="464"/>
    </location>
</feature>
<organism evidence="3">
    <name type="scientific">hydrothermal vent metagenome</name>
    <dbReference type="NCBI Taxonomy" id="652676"/>
    <lineage>
        <taxon>unclassified sequences</taxon>
        <taxon>metagenomes</taxon>
        <taxon>ecological metagenomes</taxon>
    </lineage>
</organism>
<dbReference type="AlphaFoldDB" id="A0A3B0W4J1"/>
<reference evidence="3" key="1">
    <citation type="submission" date="2018-06" db="EMBL/GenBank/DDBJ databases">
        <authorList>
            <person name="Zhirakovskaya E."/>
        </authorList>
    </citation>
    <scope>NUCLEOTIDE SEQUENCE</scope>
</reference>
<feature type="transmembrane region" description="Helical" evidence="2">
    <location>
        <begin position="313"/>
        <end position="329"/>
    </location>
</feature>
<evidence type="ECO:0000313" key="3">
    <source>
        <dbReference type="EMBL" id="VAW39536.1"/>
    </source>
</evidence>
<feature type="transmembrane region" description="Helical" evidence="2">
    <location>
        <begin position="233"/>
        <end position="255"/>
    </location>
</feature>